<protein>
    <recommendedName>
        <fullName evidence="4">Myb-like domain-containing protein</fullName>
    </recommendedName>
</protein>
<feature type="compositionally biased region" description="Acidic residues" evidence="1">
    <location>
        <begin position="419"/>
        <end position="428"/>
    </location>
</feature>
<reference evidence="2 3" key="1">
    <citation type="submission" date="2024-03" db="EMBL/GenBank/DDBJ databases">
        <title>A high-quality draft genome sequence of Diaporthe vaccinii, a causative agent of upright dieback and viscid rot disease in cranberry plants.</title>
        <authorList>
            <person name="Sarrasin M."/>
            <person name="Lang B.F."/>
            <person name="Burger G."/>
        </authorList>
    </citation>
    <scope>NUCLEOTIDE SEQUENCE [LARGE SCALE GENOMIC DNA]</scope>
    <source>
        <strain evidence="2 3">IS7</strain>
    </source>
</reference>
<comment type="caution">
    <text evidence="2">The sequence shown here is derived from an EMBL/GenBank/DDBJ whole genome shotgun (WGS) entry which is preliminary data.</text>
</comment>
<evidence type="ECO:0000313" key="3">
    <source>
        <dbReference type="Proteomes" id="UP001600888"/>
    </source>
</evidence>
<feature type="compositionally biased region" description="Polar residues" evidence="1">
    <location>
        <begin position="160"/>
        <end position="172"/>
    </location>
</feature>
<feature type="compositionally biased region" description="Polar residues" evidence="1">
    <location>
        <begin position="237"/>
        <end position="249"/>
    </location>
</feature>
<dbReference type="EMBL" id="JBAWTH010000037">
    <property type="protein sequence ID" value="KAL2284278.1"/>
    <property type="molecule type" value="Genomic_DNA"/>
</dbReference>
<evidence type="ECO:0000256" key="1">
    <source>
        <dbReference type="SAM" id="MobiDB-lite"/>
    </source>
</evidence>
<gene>
    <name evidence="2" type="ORF">FJTKL_09004</name>
</gene>
<feature type="compositionally biased region" description="Acidic residues" evidence="1">
    <location>
        <begin position="470"/>
        <end position="501"/>
    </location>
</feature>
<proteinExistence type="predicted"/>
<dbReference type="Proteomes" id="UP001600888">
    <property type="component" value="Unassembled WGS sequence"/>
</dbReference>
<feature type="compositionally biased region" description="Basic and acidic residues" evidence="1">
    <location>
        <begin position="449"/>
        <end position="460"/>
    </location>
</feature>
<feature type="region of interest" description="Disordered" evidence="1">
    <location>
        <begin position="144"/>
        <end position="249"/>
    </location>
</feature>
<feature type="compositionally biased region" description="Basic and acidic residues" evidence="1">
    <location>
        <begin position="389"/>
        <end position="407"/>
    </location>
</feature>
<feature type="compositionally biased region" description="Low complexity" evidence="1">
    <location>
        <begin position="225"/>
        <end position="234"/>
    </location>
</feature>
<feature type="compositionally biased region" description="Low complexity" evidence="1">
    <location>
        <begin position="94"/>
        <end position="110"/>
    </location>
</feature>
<name>A0ABR4EPB3_9PEZI</name>
<feature type="compositionally biased region" description="Low complexity" evidence="1">
    <location>
        <begin position="144"/>
        <end position="159"/>
    </location>
</feature>
<feature type="region of interest" description="Disordered" evidence="1">
    <location>
        <begin position="94"/>
        <end position="128"/>
    </location>
</feature>
<accession>A0ABR4EPB3</accession>
<evidence type="ECO:0008006" key="4">
    <source>
        <dbReference type="Google" id="ProtNLM"/>
    </source>
</evidence>
<sequence length="501" mass="54769">MALHSEARTVANSKEDENLTLAELLQITESGSGCDGSAQVLLSMEKVRSLTISYVNDGANGRADAGFPSTSFALDPRSFGSYPQPLQPQWMNNGPGFPNFPQPGQQGVQQPMPPMPTGDQGNWQGAGAAWNPGRVVQAASNLQPRNPATNNAASNAPVNLQQPAGGQASQKRPANGAPGGNQPAAKRRAGEEPSDQQPAPQKYAGGRPAVRTPAVEGLEGGASGEGSASEGSPGCQPGNNNTTRTALPTNDAATMSIAERLDRGLITDVAGLTRQEQDELLVWARDKGIKWKDILVKFKFKVKESTLRGRYRKMKKGPLPRKPEFTERDNELLLEAIEHIAGGHPDDIENTNIRRLWTRAQEYIKKHGGKTEAGPGTLKKKYKEFTKNMPDIREDLKPSKAKWDHKAYKNYSVQGQEEATFDDDDEEEPAGKRGTPNGDAGGKALNKFEWNHSEYEKYEVEYEEGANFGETEEDEQEPDDEHEEPDDEEYEEDEEGEDTDA</sequence>
<feature type="compositionally biased region" description="Low complexity" evidence="1">
    <location>
        <begin position="173"/>
        <end position="184"/>
    </location>
</feature>
<feature type="region of interest" description="Disordered" evidence="1">
    <location>
        <begin position="389"/>
        <end position="501"/>
    </location>
</feature>
<keyword evidence="3" id="KW-1185">Reference proteome</keyword>
<organism evidence="2 3">
    <name type="scientific">Diaporthe vaccinii</name>
    <dbReference type="NCBI Taxonomy" id="105482"/>
    <lineage>
        <taxon>Eukaryota</taxon>
        <taxon>Fungi</taxon>
        <taxon>Dikarya</taxon>
        <taxon>Ascomycota</taxon>
        <taxon>Pezizomycotina</taxon>
        <taxon>Sordariomycetes</taxon>
        <taxon>Sordariomycetidae</taxon>
        <taxon>Diaporthales</taxon>
        <taxon>Diaporthaceae</taxon>
        <taxon>Diaporthe</taxon>
        <taxon>Diaporthe eres species complex</taxon>
    </lineage>
</organism>
<evidence type="ECO:0000313" key="2">
    <source>
        <dbReference type="EMBL" id="KAL2284278.1"/>
    </source>
</evidence>